<name>A0ABS2SZJ3_9BACI</name>
<reference evidence="3" key="1">
    <citation type="submission" date="2021-01" db="EMBL/GenBank/DDBJ databases">
        <title>Genomic Encyclopedia of Type Strains, Phase IV (KMG-IV): sequencing the most valuable type-strain genomes for metagenomic binning, comparative biology and taxonomic classification.</title>
        <authorList>
            <person name="Goeker M."/>
        </authorList>
    </citation>
    <scope>NUCLEOTIDE SEQUENCE</scope>
    <source>
        <strain evidence="3">DSM 21943</strain>
    </source>
</reference>
<feature type="compositionally biased region" description="Acidic residues" evidence="1">
    <location>
        <begin position="24"/>
        <end position="54"/>
    </location>
</feature>
<keyword evidence="4" id="KW-1185">Reference proteome</keyword>
<dbReference type="RefSeq" id="WP_204468823.1">
    <property type="nucleotide sequence ID" value="NZ_JAFBCV010000019.1"/>
</dbReference>
<evidence type="ECO:0000256" key="2">
    <source>
        <dbReference type="SAM" id="SignalP"/>
    </source>
</evidence>
<dbReference type="PROSITE" id="PS51257">
    <property type="entry name" value="PROKAR_LIPOPROTEIN"/>
    <property type="match status" value="1"/>
</dbReference>
<dbReference type="EMBL" id="JAFBCV010000019">
    <property type="protein sequence ID" value="MBM7840948.1"/>
    <property type="molecule type" value="Genomic_DNA"/>
</dbReference>
<feature type="chain" id="PRO_5045875691" evidence="2">
    <location>
        <begin position="19"/>
        <end position="281"/>
    </location>
</feature>
<accession>A0ABS2SZJ3</accession>
<organism evidence="3 4">
    <name type="scientific">Shouchella xiaoxiensis</name>
    <dbReference type="NCBI Taxonomy" id="766895"/>
    <lineage>
        <taxon>Bacteria</taxon>
        <taxon>Bacillati</taxon>
        <taxon>Bacillota</taxon>
        <taxon>Bacilli</taxon>
        <taxon>Bacillales</taxon>
        <taxon>Bacillaceae</taxon>
        <taxon>Shouchella</taxon>
    </lineage>
</organism>
<proteinExistence type="predicted"/>
<dbReference type="Gene3D" id="2.50.20.10">
    <property type="entry name" value="Lipoprotein localisation LolA/LolB/LppX"/>
    <property type="match status" value="1"/>
</dbReference>
<feature type="signal peptide" evidence="2">
    <location>
        <begin position="1"/>
        <end position="18"/>
    </location>
</feature>
<gene>
    <name evidence="3" type="ORF">JOC54_004242</name>
</gene>
<evidence type="ECO:0000256" key="1">
    <source>
        <dbReference type="SAM" id="MobiDB-lite"/>
    </source>
</evidence>
<comment type="caution">
    <text evidence="3">The sequence shown here is derived from an EMBL/GenBank/DDBJ whole genome shotgun (WGS) entry which is preliminary data.</text>
</comment>
<protein>
    <submittedName>
        <fullName evidence="3">Uncharacterized protein</fullName>
    </submittedName>
</protein>
<feature type="region of interest" description="Disordered" evidence="1">
    <location>
        <begin position="20"/>
        <end position="54"/>
    </location>
</feature>
<evidence type="ECO:0000313" key="3">
    <source>
        <dbReference type="EMBL" id="MBM7840948.1"/>
    </source>
</evidence>
<dbReference type="Proteomes" id="UP001179280">
    <property type="component" value="Unassembled WGS sequence"/>
</dbReference>
<sequence length="281" mass="31596">MKKALIVALCSTTALLVACNDNSNGEENDTANNNEETEMTETDTDDETDNTDEDDMTAEDVVNEAIALFDDLESLYIEMEGSGDVDFGSEDMDEELDDVEMDLDMNTKEWIFSEGDEMYNRTETEVGVGVESDEESGADEVVSYGFTDYDDPNYMIMYDEGDTEATRVENSMEFDFSTLAHEYEDLLENAELTLVGEEEVNGYQAYHIEAEMDDEVRSYWFDTENFYAVRLEVEAGQDEEGGFSSQDDVIDYELNPSFDESLFQVPDDIEVVDGDAGDTIG</sequence>
<keyword evidence="2" id="KW-0732">Signal</keyword>
<evidence type="ECO:0000313" key="4">
    <source>
        <dbReference type="Proteomes" id="UP001179280"/>
    </source>
</evidence>